<organism evidence="3 4">
    <name type="scientific">Blastopirellula marina</name>
    <dbReference type="NCBI Taxonomy" id="124"/>
    <lineage>
        <taxon>Bacteria</taxon>
        <taxon>Pseudomonadati</taxon>
        <taxon>Planctomycetota</taxon>
        <taxon>Planctomycetia</taxon>
        <taxon>Pirellulales</taxon>
        <taxon>Pirellulaceae</taxon>
        <taxon>Blastopirellula</taxon>
    </lineage>
</organism>
<dbReference type="PRINTS" id="PR00097">
    <property type="entry name" value="ANTSNTHASEII"/>
</dbReference>
<dbReference type="OrthoDB" id="9804328at2"/>
<keyword evidence="1" id="KW-0315">Glutamine amidotransferase</keyword>
<dbReference type="GO" id="GO:0004049">
    <property type="term" value="F:anthranilate synthase activity"/>
    <property type="evidence" value="ECO:0007669"/>
    <property type="project" value="TreeGrafter"/>
</dbReference>
<dbReference type="AlphaFoldDB" id="A0A2S8G050"/>
<reference evidence="3 4" key="1">
    <citation type="submission" date="2018-02" db="EMBL/GenBank/DDBJ databases">
        <title>Comparative genomes isolates from brazilian mangrove.</title>
        <authorList>
            <person name="Araujo J.E."/>
            <person name="Taketani R.G."/>
            <person name="Silva M.C.P."/>
            <person name="Loureco M.V."/>
            <person name="Andreote F.D."/>
        </authorList>
    </citation>
    <scope>NUCLEOTIDE SEQUENCE [LARGE SCALE GENOMIC DNA]</scope>
    <source>
        <strain evidence="3 4">Hex-1 MGV</strain>
    </source>
</reference>
<dbReference type="PRINTS" id="PR00099">
    <property type="entry name" value="CPSGATASE"/>
</dbReference>
<evidence type="ECO:0000256" key="1">
    <source>
        <dbReference type="ARBA" id="ARBA00022962"/>
    </source>
</evidence>
<sequence>MILVIDNYDSFVHNLARYVRQLGQETVVRRNDAIGIGEIRELKPSAIVLSPGPCTPTESGICQDLVVQLSATTPILGVCLGHQAIVAALGGKVVRAAHPMHGRASLVKHHGEGLFAGVPSPFQVGRYHSLIAERDSLPDSLRIDATTEAGTIMAVSHTDWPLYGVQFHPESVLTQHGYQLLANFLRIAGLSVSEKDAIALTKDVSGSSAMSTAGQAYWSEPS</sequence>
<gene>
    <name evidence="3" type="ORF">C5Y83_07690</name>
</gene>
<feature type="domain" description="Glutamine amidotransferase" evidence="2">
    <location>
        <begin position="3"/>
        <end position="186"/>
    </location>
</feature>
<dbReference type="GO" id="GO:0000162">
    <property type="term" value="P:L-tryptophan biosynthetic process"/>
    <property type="evidence" value="ECO:0007669"/>
    <property type="project" value="TreeGrafter"/>
</dbReference>
<accession>A0A2S8G050</accession>
<dbReference type="Gene3D" id="3.40.50.880">
    <property type="match status" value="1"/>
</dbReference>
<dbReference type="GO" id="GO:0005829">
    <property type="term" value="C:cytosol"/>
    <property type="evidence" value="ECO:0007669"/>
    <property type="project" value="TreeGrafter"/>
</dbReference>
<dbReference type="PRINTS" id="PR00096">
    <property type="entry name" value="GATASE"/>
</dbReference>
<dbReference type="InterPro" id="IPR029062">
    <property type="entry name" value="Class_I_gatase-like"/>
</dbReference>
<comment type="caution">
    <text evidence="3">The sequence shown here is derived from an EMBL/GenBank/DDBJ whole genome shotgun (WGS) entry which is preliminary data.</text>
</comment>
<dbReference type="NCBIfam" id="TIGR00566">
    <property type="entry name" value="trpG_papA"/>
    <property type="match status" value="1"/>
</dbReference>
<dbReference type="PANTHER" id="PTHR43418">
    <property type="entry name" value="MULTIFUNCTIONAL TRYPTOPHAN BIOSYNTHESIS PROTEIN-RELATED"/>
    <property type="match status" value="1"/>
</dbReference>
<dbReference type="EMBL" id="PUHY01000005">
    <property type="protein sequence ID" value="PQO37818.1"/>
    <property type="molecule type" value="Genomic_DNA"/>
</dbReference>
<dbReference type="CDD" id="cd01743">
    <property type="entry name" value="GATase1_Anthranilate_Synthase"/>
    <property type="match status" value="1"/>
</dbReference>
<proteinExistence type="predicted"/>
<dbReference type="FunFam" id="3.40.50.880:FF:000003">
    <property type="entry name" value="Anthranilate synthase component II"/>
    <property type="match status" value="1"/>
</dbReference>
<dbReference type="PANTHER" id="PTHR43418:SF4">
    <property type="entry name" value="MULTIFUNCTIONAL TRYPTOPHAN BIOSYNTHESIS PROTEIN"/>
    <property type="match status" value="1"/>
</dbReference>
<evidence type="ECO:0000259" key="2">
    <source>
        <dbReference type="Pfam" id="PF00117"/>
    </source>
</evidence>
<dbReference type="InterPro" id="IPR050472">
    <property type="entry name" value="Anth_synth/Amidotransfase"/>
</dbReference>
<name>A0A2S8G050_9BACT</name>
<dbReference type="PROSITE" id="PS51273">
    <property type="entry name" value="GATASE_TYPE_1"/>
    <property type="match status" value="1"/>
</dbReference>
<dbReference type="InterPro" id="IPR017926">
    <property type="entry name" value="GATASE"/>
</dbReference>
<dbReference type="RefSeq" id="WP_105329066.1">
    <property type="nucleotide sequence ID" value="NZ_PUHY01000005.1"/>
</dbReference>
<dbReference type="Proteomes" id="UP000238322">
    <property type="component" value="Unassembled WGS sequence"/>
</dbReference>
<protein>
    <submittedName>
        <fullName evidence="3">Aminodeoxychorismate/anthranilate synthase component II</fullName>
    </submittedName>
</protein>
<dbReference type="Pfam" id="PF00117">
    <property type="entry name" value="GATase"/>
    <property type="match status" value="1"/>
</dbReference>
<dbReference type="SUPFAM" id="SSF52317">
    <property type="entry name" value="Class I glutamine amidotransferase-like"/>
    <property type="match status" value="1"/>
</dbReference>
<dbReference type="InterPro" id="IPR006221">
    <property type="entry name" value="TrpG/PapA_dom"/>
</dbReference>
<evidence type="ECO:0000313" key="4">
    <source>
        <dbReference type="Proteomes" id="UP000238322"/>
    </source>
</evidence>
<evidence type="ECO:0000313" key="3">
    <source>
        <dbReference type="EMBL" id="PQO37818.1"/>
    </source>
</evidence>